<evidence type="ECO:0000313" key="3">
    <source>
        <dbReference type="Proteomes" id="UP001589647"/>
    </source>
</evidence>
<keyword evidence="3" id="KW-1185">Reference proteome</keyword>
<feature type="region of interest" description="Disordered" evidence="1">
    <location>
        <begin position="1"/>
        <end position="64"/>
    </location>
</feature>
<evidence type="ECO:0000313" key="2">
    <source>
        <dbReference type="EMBL" id="MFB9202976.1"/>
    </source>
</evidence>
<evidence type="ECO:0000256" key="1">
    <source>
        <dbReference type="SAM" id="MobiDB-lite"/>
    </source>
</evidence>
<dbReference type="RefSeq" id="WP_125646254.1">
    <property type="nucleotide sequence ID" value="NZ_BMRC01000002.1"/>
</dbReference>
<name>A0ABV5IEN4_9ACTN</name>
<reference evidence="2 3" key="1">
    <citation type="submission" date="2024-09" db="EMBL/GenBank/DDBJ databases">
        <authorList>
            <person name="Sun Q."/>
            <person name="Mori K."/>
        </authorList>
    </citation>
    <scope>NUCLEOTIDE SEQUENCE [LARGE SCALE GENOMIC DNA]</scope>
    <source>
        <strain evidence="2 3">CCM 3426</strain>
    </source>
</reference>
<proteinExistence type="predicted"/>
<organism evidence="2 3">
    <name type="scientific">Nonomuraea spiralis</name>
    <dbReference type="NCBI Taxonomy" id="46182"/>
    <lineage>
        <taxon>Bacteria</taxon>
        <taxon>Bacillati</taxon>
        <taxon>Actinomycetota</taxon>
        <taxon>Actinomycetes</taxon>
        <taxon>Streptosporangiales</taxon>
        <taxon>Streptosporangiaceae</taxon>
        <taxon>Nonomuraea</taxon>
    </lineage>
</organism>
<protein>
    <submittedName>
        <fullName evidence="2">Uncharacterized protein</fullName>
    </submittedName>
</protein>
<dbReference type="EMBL" id="JBHMEI010000013">
    <property type="protein sequence ID" value="MFB9202976.1"/>
    <property type="molecule type" value="Genomic_DNA"/>
</dbReference>
<comment type="caution">
    <text evidence="2">The sequence shown here is derived from an EMBL/GenBank/DDBJ whole genome shotgun (WGS) entry which is preliminary data.</text>
</comment>
<accession>A0ABV5IEN4</accession>
<gene>
    <name evidence="2" type="ORF">ACFFV7_17390</name>
</gene>
<sequence length="64" mass="6342">MSNPQQPELRRSGKSGASSKSADAVPESKSGGKRAGRPHGSDKGHKGGGKGGGVPPGQHPPYPG</sequence>
<dbReference type="Proteomes" id="UP001589647">
    <property type="component" value="Unassembled WGS sequence"/>
</dbReference>